<accession>A0ABU3LI55</accession>
<reference evidence="2 3" key="1">
    <citation type="submission" date="2023-09" db="EMBL/GenBank/DDBJ databases">
        <title>Novel taxa isolated from Blanes Bay.</title>
        <authorList>
            <person name="Rey-Velasco X."/>
            <person name="Lucena T."/>
        </authorList>
    </citation>
    <scope>NUCLEOTIDE SEQUENCE [LARGE SCALE GENOMIC DNA]</scope>
    <source>
        <strain evidence="2 3">S356</strain>
    </source>
</reference>
<feature type="chain" id="PRO_5046707714" description="Lipoprotein" evidence="1">
    <location>
        <begin position="20"/>
        <end position="216"/>
    </location>
</feature>
<keyword evidence="1" id="KW-0732">Signal</keyword>
<evidence type="ECO:0000313" key="3">
    <source>
        <dbReference type="Proteomes" id="UP001257277"/>
    </source>
</evidence>
<evidence type="ECO:0008006" key="4">
    <source>
        <dbReference type="Google" id="ProtNLM"/>
    </source>
</evidence>
<name>A0ABU3LI55_9FLAO</name>
<organism evidence="2 3">
    <name type="scientific">Asprobacillus argus</name>
    <dbReference type="NCBI Taxonomy" id="3076534"/>
    <lineage>
        <taxon>Bacteria</taxon>
        <taxon>Pseudomonadati</taxon>
        <taxon>Bacteroidota</taxon>
        <taxon>Flavobacteriia</taxon>
        <taxon>Flavobacteriales</taxon>
        <taxon>Flavobacteriaceae</taxon>
        <taxon>Asprobacillus</taxon>
    </lineage>
</organism>
<evidence type="ECO:0000313" key="2">
    <source>
        <dbReference type="EMBL" id="MDT7833377.1"/>
    </source>
</evidence>
<proteinExistence type="predicted"/>
<evidence type="ECO:0000256" key="1">
    <source>
        <dbReference type="SAM" id="SignalP"/>
    </source>
</evidence>
<dbReference type="PROSITE" id="PS51257">
    <property type="entry name" value="PROKAR_LIPOPROTEIN"/>
    <property type="match status" value="1"/>
</dbReference>
<comment type="caution">
    <text evidence="2">The sequence shown here is derived from an EMBL/GenBank/DDBJ whole genome shotgun (WGS) entry which is preliminary data.</text>
</comment>
<dbReference type="EMBL" id="JAVTTO010000005">
    <property type="protein sequence ID" value="MDT7833377.1"/>
    <property type="molecule type" value="Genomic_DNA"/>
</dbReference>
<dbReference type="RefSeq" id="WP_349242628.1">
    <property type="nucleotide sequence ID" value="NZ_JAVTTO010000005.1"/>
</dbReference>
<sequence length="216" mass="25127">MRKITKVFLFIIVSSFLISCNTTTEQESITLSKKLLSTKLLNSERIKEKFGSYDIDVLSHTNKVRISNLYSFEEGTKVTRTFAVVNYPEQIDSSYAAIHSKVIKGASIGRIFKKNRWSIVKVPLYKGTIPTKLKEFSYVYDLMSIQKNALAFYMYDFHIQKDGNDYKYATITEIYHPQYINTKTLELLYKEQQIPIKKTPQVNQILNIVYAKMQSK</sequence>
<dbReference type="Proteomes" id="UP001257277">
    <property type="component" value="Unassembled WGS sequence"/>
</dbReference>
<protein>
    <recommendedName>
        <fullName evidence="4">Lipoprotein</fullName>
    </recommendedName>
</protein>
<gene>
    <name evidence="2" type="ORF">RQM59_13385</name>
</gene>
<feature type="signal peptide" evidence="1">
    <location>
        <begin position="1"/>
        <end position="19"/>
    </location>
</feature>
<keyword evidence="3" id="KW-1185">Reference proteome</keyword>